<gene>
    <name evidence="1" type="ORF">FQA47_025022</name>
</gene>
<protein>
    <submittedName>
        <fullName evidence="1">Uncharacterized protein</fullName>
    </submittedName>
</protein>
<sequence>MRLDVCASTWMNTGAVCARDRDGEKERDPRLDMKLSVSSGVELHPVCSFRFRLSGEVLHCLKNVSSKEKEGI</sequence>
<evidence type="ECO:0000313" key="1">
    <source>
        <dbReference type="EMBL" id="KAF6733628.1"/>
    </source>
</evidence>
<evidence type="ECO:0000313" key="2">
    <source>
        <dbReference type="Proteomes" id="UP000646548"/>
    </source>
</evidence>
<dbReference type="EMBL" id="WKFB01000155">
    <property type="protein sequence ID" value="KAF6733628.1"/>
    <property type="molecule type" value="Genomic_DNA"/>
</dbReference>
<dbReference type="Proteomes" id="UP000646548">
    <property type="component" value="Unassembled WGS sequence"/>
</dbReference>
<accession>A0A834CXI6</accession>
<dbReference type="AlphaFoldDB" id="A0A834CXI6"/>
<proteinExistence type="predicted"/>
<organism evidence="1 2">
    <name type="scientific">Oryzias melastigma</name>
    <name type="common">Marine medaka</name>
    <dbReference type="NCBI Taxonomy" id="30732"/>
    <lineage>
        <taxon>Eukaryota</taxon>
        <taxon>Metazoa</taxon>
        <taxon>Chordata</taxon>
        <taxon>Craniata</taxon>
        <taxon>Vertebrata</taxon>
        <taxon>Euteleostomi</taxon>
        <taxon>Actinopterygii</taxon>
        <taxon>Neopterygii</taxon>
        <taxon>Teleostei</taxon>
        <taxon>Neoteleostei</taxon>
        <taxon>Acanthomorphata</taxon>
        <taxon>Ovalentaria</taxon>
        <taxon>Atherinomorphae</taxon>
        <taxon>Beloniformes</taxon>
        <taxon>Adrianichthyidae</taxon>
        <taxon>Oryziinae</taxon>
        <taxon>Oryzias</taxon>
    </lineage>
</organism>
<reference evidence="1" key="1">
    <citation type="journal article" name="BMC Genomics">
        <title>Long-read sequencing and de novo genome assembly of marine medaka (Oryzias melastigma).</title>
        <authorList>
            <person name="Liang P."/>
            <person name="Saqib H.S.A."/>
            <person name="Ni X."/>
            <person name="Shen Y."/>
        </authorList>
    </citation>
    <scope>NUCLEOTIDE SEQUENCE</scope>
    <source>
        <strain evidence="1">Bigg-433</strain>
    </source>
</reference>
<name>A0A834CXI6_ORYME</name>
<comment type="caution">
    <text evidence="1">The sequence shown here is derived from an EMBL/GenBank/DDBJ whole genome shotgun (WGS) entry which is preliminary data.</text>
</comment>